<name>E1QEB3_DESB2</name>
<dbReference type="PANTHER" id="PTHR32347">
    <property type="entry name" value="EFFLUX SYSTEM COMPONENT YKNX-RELATED"/>
    <property type="match status" value="1"/>
</dbReference>
<dbReference type="STRING" id="644282.Deba_0527"/>
<evidence type="ECO:0000256" key="4">
    <source>
        <dbReference type="SAM" id="SignalP"/>
    </source>
</evidence>
<dbReference type="RefSeq" id="WP_013257354.1">
    <property type="nucleotide sequence ID" value="NC_014365.1"/>
</dbReference>
<dbReference type="InterPro" id="IPR050465">
    <property type="entry name" value="UPF0194_transport"/>
</dbReference>
<dbReference type="SUPFAM" id="SSF111369">
    <property type="entry name" value="HlyD-like secretion proteins"/>
    <property type="match status" value="1"/>
</dbReference>
<dbReference type="PROSITE" id="PS51257">
    <property type="entry name" value="PROKAR_LIPOPROTEIN"/>
    <property type="match status" value="1"/>
</dbReference>
<feature type="chain" id="PRO_5003150103" evidence="4">
    <location>
        <begin position="23"/>
        <end position="327"/>
    </location>
</feature>
<evidence type="ECO:0000256" key="1">
    <source>
        <dbReference type="ARBA" id="ARBA00004196"/>
    </source>
</evidence>
<dbReference type="KEGG" id="dbr:Deba_0527"/>
<dbReference type="Pfam" id="PF25881">
    <property type="entry name" value="HH_YBHG"/>
    <property type="match status" value="1"/>
</dbReference>
<gene>
    <name evidence="6" type="ordered locus">Deba_0527</name>
</gene>
<dbReference type="Gene3D" id="2.40.30.170">
    <property type="match status" value="1"/>
</dbReference>
<keyword evidence="7" id="KW-1185">Reference proteome</keyword>
<dbReference type="Gene3D" id="1.10.287.470">
    <property type="entry name" value="Helix hairpin bin"/>
    <property type="match status" value="1"/>
</dbReference>
<dbReference type="AlphaFoldDB" id="E1QEB3"/>
<dbReference type="GO" id="GO:0030313">
    <property type="term" value="C:cell envelope"/>
    <property type="evidence" value="ECO:0007669"/>
    <property type="project" value="UniProtKB-SubCell"/>
</dbReference>
<organism evidence="6 7">
    <name type="scientific">Desulfarculus baarsii (strain ATCC 33931 / DSM 2075 / LMG 7858 / VKM B-1802 / 2st14)</name>
    <dbReference type="NCBI Taxonomy" id="644282"/>
    <lineage>
        <taxon>Bacteria</taxon>
        <taxon>Pseudomonadati</taxon>
        <taxon>Thermodesulfobacteriota</taxon>
        <taxon>Desulfarculia</taxon>
        <taxon>Desulfarculales</taxon>
        <taxon>Desulfarculaceae</taxon>
        <taxon>Desulfarculus</taxon>
    </lineage>
</organism>
<evidence type="ECO:0000256" key="2">
    <source>
        <dbReference type="ARBA" id="ARBA00023054"/>
    </source>
</evidence>
<reference evidence="6 7" key="1">
    <citation type="journal article" date="2010" name="Stand. Genomic Sci.">
        <title>Complete genome sequence of Desulfarculus baarsii type strain (2st14).</title>
        <authorList>
            <person name="Sun H."/>
            <person name="Spring S."/>
            <person name="Lapidus A."/>
            <person name="Davenport K."/>
            <person name="Del Rio T.G."/>
            <person name="Tice H."/>
            <person name="Nolan M."/>
            <person name="Copeland A."/>
            <person name="Cheng J.F."/>
            <person name="Lucas S."/>
            <person name="Tapia R."/>
            <person name="Goodwin L."/>
            <person name="Pitluck S."/>
            <person name="Ivanova N."/>
            <person name="Pagani I."/>
            <person name="Mavromatis K."/>
            <person name="Ovchinnikova G."/>
            <person name="Pati A."/>
            <person name="Chen A."/>
            <person name="Palaniappan K."/>
            <person name="Hauser L."/>
            <person name="Chang Y.J."/>
            <person name="Jeffries C.D."/>
            <person name="Detter J.C."/>
            <person name="Han C."/>
            <person name="Rohde M."/>
            <person name="Brambilla E."/>
            <person name="Goker M."/>
            <person name="Woyke T."/>
            <person name="Bristow J."/>
            <person name="Eisen J.A."/>
            <person name="Markowitz V."/>
            <person name="Hugenholtz P."/>
            <person name="Kyrpides N.C."/>
            <person name="Klenk H.P."/>
            <person name="Land M."/>
        </authorList>
    </citation>
    <scope>NUCLEOTIDE SEQUENCE [LARGE SCALE GENOMIC DNA]</scope>
    <source>
        <strain evidence="7">ATCC 33931 / DSM 2075 / LMG 7858 / VKM B-1802 / 2st14</strain>
    </source>
</reference>
<dbReference type="EMBL" id="CP002085">
    <property type="protein sequence ID" value="ADK83899.1"/>
    <property type="molecule type" value="Genomic_DNA"/>
</dbReference>
<feature type="region of interest" description="Disordered" evidence="3">
    <location>
        <begin position="301"/>
        <end position="327"/>
    </location>
</feature>
<dbReference type="InterPro" id="IPR059052">
    <property type="entry name" value="HH_YbhG-like"/>
</dbReference>
<dbReference type="Gene3D" id="2.40.50.100">
    <property type="match status" value="1"/>
</dbReference>
<feature type="signal peptide" evidence="4">
    <location>
        <begin position="1"/>
        <end position="22"/>
    </location>
</feature>
<evidence type="ECO:0000313" key="6">
    <source>
        <dbReference type="EMBL" id="ADK83899.1"/>
    </source>
</evidence>
<protein>
    <submittedName>
        <fullName evidence="6">Secretion protein HlyD family protein</fullName>
    </submittedName>
</protein>
<keyword evidence="2" id="KW-0175">Coiled coil</keyword>
<dbReference type="HOGENOM" id="CLU_018816_6_5_7"/>
<proteinExistence type="predicted"/>
<comment type="subcellular location">
    <subcellularLocation>
        <location evidence="1">Cell envelope</location>
    </subcellularLocation>
</comment>
<keyword evidence="4" id="KW-0732">Signal</keyword>
<dbReference type="PANTHER" id="PTHR32347:SF23">
    <property type="entry name" value="BLL5650 PROTEIN"/>
    <property type="match status" value="1"/>
</dbReference>
<feature type="domain" description="YbhG-like alpha-helical hairpin" evidence="5">
    <location>
        <begin position="77"/>
        <end position="191"/>
    </location>
</feature>
<dbReference type="eggNOG" id="COG0845">
    <property type="taxonomic scope" value="Bacteria"/>
</dbReference>
<dbReference type="Proteomes" id="UP000009047">
    <property type="component" value="Chromosome"/>
</dbReference>
<sequence length="327" mass="35265">MIYRLSALCLLLGALLLAAGCADEPDGVLPGYVEGRFTYVSAPAGGKLLALEARRGAKVEKGQPLFRLEAEPEASAVQEARWRVDQAAETLANLQKGARPSEIAAVEARLRKARAALQLSRLQYERRRALYSQKAIAKSEYDSHRAAYLADSAAVKDVEAQLATARLGARDDEIRAAEAELRARQEALGKALWLLDQKFQSAPVEALVFDTLYTVGEYAPAGSPVVALLAPGEVRARFFAPEALVGALRLGQRVELACDGCPAGLWATISYISPQAEYTPPVIYSANMRHKLSFMIEATPPPERAQGLHPGQPLDVTLPVGQSHAAK</sequence>
<evidence type="ECO:0000259" key="5">
    <source>
        <dbReference type="Pfam" id="PF25881"/>
    </source>
</evidence>
<evidence type="ECO:0000313" key="7">
    <source>
        <dbReference type="Proteomes" id="UP000009047"/>
    </source>
</evidence>
<evidence type="ECO:0000256" key="3">
    <source>
        <dbReference type="SAM" id="MobiDB-lite"/>
    </source>
</evidence>
<accession>E1QEB3</accession>